<evidence type="ECO:0000313" key="1">
    <source>
        <dbReference type="EMBL" id="MBS2548545.1"/>
    </source>
</evidence>
<dbReference type="EMBL" id="JAAFYZ010000051">
    <property type="protein sequence ID" value="MBS2548545.1"/>
    <property type="molecule type" value="Genomic_DNA"/>
</dbReference>
<protein>
    <submittedName>
        <fullName evidence="1">Uncharacterized protein</fullName>
    </submittedName>
</protein>
<proteinExistence type="predicted"/>
<gene>
    <name evidence="1" type="ORF">KGQ19_16890</name>
</gene>
<comment type="caution">
    <text evidence="1">The sequence shown here is derived from an EMBL/GenBank/DDBJ whole genome shotgun (WGS) entry which is preliminary data.</text>
</comment>
<dbReference type="Proteomes" id="UP000730482">
    <property type="component" value="Unassembled WGS sequence"/>
</dbReference>
<keyword evidence="2" id="KW-1185">Reference proteome</keyword>
<organism evidence="1 2">
    <name type="scientific">Catenulispora pinistramenti</name>
    <dbReference type="NCBI Taxonomy" id="2705254"/>
    <lineage>
        <taxon>Bacteria</taxon>
        <taxon>Bacillati</taxon>
        <taxon>Actinomycetota</taxon>
        <taxon>Actinomycetes</taxon>
        <taxon>Catenulisporales</taxon>
        <taxon>Catenulisporaceae</taxon>
        <taxon>Catenulispora</taxon>
    </lineage>
</organism>
<evidence type="ECO:0000313" key="2">
    <source>
        <dbReference type="Proteomes" id="UP000730482"/>
    </source>
</evidence>
<accession>A0ABS5KRC3</accession>
<reference evidence="1 2" key="1">
    <citation type="submission" date="2020-02" db="EMBL/GenBank/DDBJ databases">
        <title>Acidophilic actinobacteria isolated from forest soil.</title>
        <authorList>
            <person name="Golinska P."/>
        </authorList>
    </citation>
    <scope>NUCLEOTIDE SEQUENCE [LARGE SCALE GENOMIC DNA]</scope>
    <source>
        <strain evidence="1 2">NL8</strain>
    </source>
</reference>
<sequence length="114" mass="12522">MTNTNEQPRDAVSLVHSCRLPLSTTTLNHVADRLPAHLKAIGSRWRSLPAGRIALLVLAVLRHDQRAADLAGDNGISATTMRRWINEVIGLLAARARVWTAPWPRSRNAAARSC</sequence>
<name>A0ABS5KRC3_9ACTN</name>
<dbReference type="RefSeq" id="WP_212010124.1">
    <property type="nucleotide sequence ID" value="NZ_JAAFYZ010000051.1"/>
</dbReference>